<comment type="caution">
    <text evidence="3">The sequence shown here is derived from an EMBL/GenBank/DDBJ whole genome shotgun (WGS) entry which is preliminary data.</text>
</comment>
<dbReference type="InterPro" id="IPR036034">
    <property type="entry name" value="PDZ_sf"/>
</dbReference>
<sequence>MGTFDPWAILDWIIGGLGVIVFRPFDYPTLFWPIVFLVVMQYRRMAQTKADLFALAPESIWRPAATAVGYGLLGGVIGSLLTLLFGITISESGFVYLWPIALVLMLINVRYMCFAYAGGLLSLAALIMGWNDISVPQIMGMVAILHMVEAFLIYVSGHQSNLPVYLRHRRGDTVGAYNLQSFWPIPLLLLMLIPMADVPEAARAGMQMPDWWPLIAPSLPAGMTEEQLMFAPLPIVAGLGYGDLALTRSPLAQSRRSALALAAYSLVLLLLAVLASHVPATAFLAALFSPLGHEALILWSQKREMEGAPLFVPSPLGVRVLGVSNNSPASLMGLQIGDVICRVNGMDVRTGRDLAVALSWSPSRVEVEYVPWTESGESVESPELSGSVGPGEAPDLRGSLGPVGPMGPVGALMGFGGAVKLPRGWKRGRINKDWHEPFGVIAVPGPDDDPLVTINGDNPIWEKLMSLWRREAK</sequence>
<feature type="transmembrane region" description="Helical" evidence="1">
    <location>
        <begin position="114"/>
        <end position="131"/>
    </location>
</feature>
<dbReference type="RefSeq" id="WP_131920609.1">
    <property type="nucleotide sequence ID" value="NZ_JAOQNU010000034.1"/>
</dbReference>
<dbReference type="OrthoDB" id="198399at2"/>
<keyword evidence="4" id="KW-1185">Reference proteome</keyword>
<feature type="transmembrane region" description="Helical" evidence="1">
    <location>
        <begin position="93"/>
        <end position="109"/>
    </location>
</feature>
<dbReference type="Gene3D" id="2.30.42.10">
    <property type="match status" value="1"/>
</dbReference>
<protein>
    <recommendedName>
        <fullName evidence="2">PDZ domain-containing protein</fullName>
    </recommendedName>
</protein>
<feature type="transmembrane region" description="Helical" evidence="1">
    <location>
        <begin position="137"/>
        <end position="155"/>
    </location>
</feature>
<feature type="domain" description="PDZ" evidence="2">
    <location>
        <begin position="304"/>
        <end position="373"/>
    </location>
</feature>
<feature type="transmembrane region" description="Helical" evidence="1">
    <location>
        <begin position="228"/>
        <end position="246"/>
    </location>
</feature>
<evidence type="ECO:0000256" key="1">
    <source>
        <dbReference type="SAM" id="Phobius"/>
    </source>
</evidence>
<dbReference type="InterPro" id="IPR001478">
    <property type="entry name" value="PDZ"/>
</dbReference>
<dbReference type="AlphaFoldDB" id="A0A4V2SW77"/>
<keyword evidence="1" id="KW-0812">Transmembrane</keyword>
<accession>A0A4V2SW77</accession>
<keyword evidence="1" id="KW-0472">Membrane</keyword>
<proteinExistence type="predicted"/>
<feature type="transmembrane region" description="Helical" evidence="1">
    <location>
        <begin position="60"/>
        <end position="87"/>
    </location>
</feature>
<dbReference type="SMART" id="SM00228">
    <property type="entry name" value="PDZ"/>
    <property type="match status" value="1"/>
</dbReference>
<gene>
    <name evidence="3" type="ORF">EDD73_1339</name>
</gene>
<feature type="transmembrane region" description="Helical" evidence="1">
    <location>
        <begin position="176"/>
        <end position="196"/>
    </location>
</feature>
<name>A0A4V2SW77_9FIRM</name>
<keyword evidence="1" id="KW-1133">Transmembrane helix</keyword>
<evidence type="ECO:0000259" key="2">
    <source>
        <dbReference type="SMART" id="SM00228"/>
    </source>
</evidence>
<reference evidence="3 4" key="1">
    <citation type="submission" date="2019-03" db="EMBL/GenBank/DDBJ databases">
        <title>Genomic Encyclopedia of Type Strains, Phase IV (KMG-IV): sequencing the most valuable type-strain genomes for metagenomic binning, comparative biology and taxonomic classification.</title>
        <authorList>
            <person name="Goeker M."/>
        </authorList>
    </citation>
    <scope>NUCLEOTIDE SEQUENCE [LARGE SCALE GENOMIC DNA]</scope>
    <source>
        <strain evidence="3 4">DSM 11170</strain>
    </source>
</reference>
<dbReference type="EMBL" id="SLXT01000033">
    <property type="protein sequence ID" value="TCP60806.1"/>
    <property type="molecule type" value="Genomic_DNA"/>
</dbReference>
<evidence type="ECO:0000313" key="4">
    <source>
        <dbReference type="Proteomes" id="UP000294813"/>
    </source>
</evidence>
<evidence type="ECO:0000313" key="3">
    <source>
        <dbReference type="EMBL" id="TCP60806.1"/>
    </source>
</evidence>
<feature type="transmembrane region" description="Helical" evidence="1">
    <location>
        <begin position="258"/>
        <end position="275"/>
    </location>
</feature>
<dbReference type="SUPFAM" id="SSF50156">
    <property type="entry name" value="PDZ domain-like"/>
    <property type="match status" value="1"/>
</dbReference>
<organism evidence="3 4">
    <name type="scientific">Heliophilum fasciatum</name>
    <dbReference type="NCBI Taxonomy" id="35700"/>
    <lineage>
        <taxon>Bacteria</taxon>
        <taxon>Bacillati</taxon>
        <taxon>Bacillota</taxon>
        <taxon>Clostridia</taxon>
        <taxon>Eubacteriales</taxon>
        <taxon>Heliobacteriaceae</taxon>
        <taxon>Heliophilum</taxon>
    </lineage>
</organism>
<feature type="transmembrane region" description="Helical" evidence="1">
    <location>
        <begin position="12"/>
        <end position="39"/>
    </location>
</feature>
<dbReference type="Proteomes" id="UP000294813">
    <property type="component" value="Unassembled WGS sequence"/>
</dbReference>